<proteinExistence type="inferred from homology"/>
<evidence type="ECO:0000256" key="8">
    <source>
        <dbReference type="ARBA" id="ARBA00022840"/>
    </source>
</evidence>
<sequence>MINISRVADVTAFIKAGISQVSNYRKREHKPVLESLLCKATMADSDNTKATSAPTNEKKDESSLDEITVKIGSLISGSKEANSEDVKPQEPGYTTVTGKEVNGEADKAPAAAAAVAPADKSATPVEGGVATKQSATPAAETGSPADSDDNLIKSTHSVQVKLADQQADPNSPLFSVKSFEDLGLAPELLKGLYDMKFTKPSKIQERALPLLLSNPPRNMIGQSQSGTGKTAAFTLTMLSRVDLSNPATQAICLAPNRELVRQILEVVTQMAKYTQITTAAAVKDGIAKREKVHAQVIVGTPGTVMDLIQKRQIETRSIKIFVLDEADNMVDQQGLGDQSIRIKNTIPKTCQIVLFSATFADNVRHFAHRFAPSANEITLKREELSVDGIKQLYMDCNSEQHKFEVLCNLYDLLTIGQSIIFCRTRSTADEIARRMTKEGHSVVSLHGKLEPAERDLVMDKFRNGESKVLITTNVIARGIDILQVTLVINYDMPTDGNGRPDPETYLHRIGRTGRFGRTGVSINFVHDKRSWEEMHAIEQHFHKEIQRVPTDDWEEVEKMLKKCL</sequence>
<dbReference type="CDD" id="cd17963">
    <property type="entry name" value="DEADc_DDX19_DDX25"/>
    <property type="match status" value="1"/>
</dbReference>
<dbReference type="Pfam" id="PF00270">
    <property type="entry name" value="DEAD"/>
    <property type="match status" value="1"/>
</dbReference>
<dbReference type="InterPro" id="IPR014014">
    <property type="entry name" value="RNA_helicase_DEAD_Q_motif"/>
</dbReference>
<keyword evidence="5 16" id="KW-0547">Nucleotide-binding</keyword>
<evidence type="ECO:0000256" key="17">
    <source>
        <dbReference type="SAM" id="MobiDB-lite"/>
    </source>
</evidence>
<comment type="caution">
    <text evidence="21">The sequence shown here is derived from an EMBL/GenBank/DDBJ whole genome shotgun (WGS) entry which is preliminary data.</text>
</comment>
<dbReference type="InterPro" id="IPR001650">
    <property type="entry name" value="Helicase_C-like"/>
</dbReference>
<evidence type="ECO:0000259" key="19">
    <source>
        <dbReference type="PROSITE" id="PS51194"/>
    </source>
</evidence>
<dbReference type="SMART" id="SM00487">
    <property type="entry name" value="DEXDc"/>
    <property type="match status" value="1"/>
</dbReference>
<feature type="domain" description="Helicase C-terminal" evidence="19">
    <location>
        <begin position="388"/>
        <end position="556"/>
    </location>
</feature>
<dbReference type="PROSITE" id="PS00039">
    <property type="entry name" value="DEAD_ATP_HELICASE"/>
    <property type="match status" value="1"/>
</dbReference>
<reference evidence="21" key="1">
    <citation type="submission" date="2020-12" db="EMBL/GenBank/DDBJ databases">
        <title>Metabolic potential, ecology and presence of endohyphal bacteria is reflected in genomic diversity of Mucoromycotina.</title>
        <authorList>
            <person name="Muszewska A."/>
            <person name="Okrasinska A."/>
            <person name="Steczkiewicz K."/>
            <person name="Drgas O."/>
            <person name="Orlowska M."/>
            <person name="Perlinska-Lenart U."/>
            <person name="Aleksandrzak-Piekarczyk T."/>
            <person name="Szatraj K."/>
            <person name="Zielenkiewicz U."/>
            <person name="Pilsyk S."/>
            <person name="Malc E."/>
            <person name="Mieczkowski P."/>
            <person name="Kruszewska J.S."/>
            <person name="Biernat P."/>
            <person name="Pawlowska J."/>
        </authorList>
    </citation>
    <scope>NUCLEOTIDE SEQUENCE</scope>
    <source>
        <strain evidence="21">WA0000067209</strain>
    </source>
</reference>
<dbReference type="FunFam" id="3.40.50.300:FF:000849">
    <property type="entry name" value="ATP-dependent RNA helicase DBP5"/>
    <property type="match status" value="1"/>
</dbReference>
<evidence type="ECO:0000256" key="13">
    <source>
        <dbReference type="ARBA" id="ARBA00039604"/>
    </source>
</evidence>
<dbReference type="CDD" id="cd18787">
    <property type="entry name" value="SF2_C_DEAD"/>
    <property type="match status" value="1"/>
</dbReference>
<evidence type="ECO:0000256" key="2">
    <source>
        <dbReference type="ARBA" id="ARBA00004496"/>
    </source>
</evidence>
<keyword evidence="6 16" id="KW-0378">Hydrolase</keyword>
<dbReference type="OrthoDB" id="10265785at2759"/>
<dbReference type="GO" id="GO:0016787">
    <property type="term" value="F:hydrolase activity"/>
    <property type="evidence" value="ECO:0007669"/>
    <property type="project" value="UniProtKB-KW"/>
</dbReference>
<dbReference type="InterPro" id="IPR000629">
    <property type="entry name" value="RNA-helicase_DEAD-box_CS"/>
</dbReference>
<keyword evidence="22" id="KW-1185">Reference proteome</keyword>
<evidence type="ECO:0000259" key="18">
    <source>
        <dbReference type="PROSITE" id="PS51192"/>
    </source>
</evidence>
<keyword evidence="9" id="KW-0694">RNA-binding</keyword>
<evidence type="ECO:0000256" key="14">
    <source>
        <dbReference type="ARBA" id="ARBA00047984"/>
    </source>
</evidence>
<dbReference type="EMBL" id="JAEPQZ010000006">
    <property type="protein sequence ID" value="KAG2179790.1"/>
    <property type="molecule type" value="Genomic_DNA"/>
</dbReference>
<dbReference type="SMART" id="SM00490">
    <property type="entry name" value="HELICc"/>
    <property type="match status" value="1"/>
</dbReference>
<keyword evidence="4" id="KW-0963">Cytoplasm</keyword>
<dbReference type="InterPro" id="IPR027417">
    <property type="entry name" value="P-loop_NTPase"/>
</dbReference>
<dbReference type="SUPFAM" id="SSF52540">
    <property type="entry name" value="P-loop containing nucleoside triphosphate hydrolases"/>
    <property type="match status" value="1"/>
</dbReference>
<dbReference type="GO" id="GO:0005524">
    <property type="term" value="F:ATP binding"/>
    <property type="evidence" value="ECO:0007669"/>
    <property type="project" value="UniProtKB-KW"/>
</dbReference>
<organism evidence="21 22">
    <name type="scientific">Mortierella isabellina</name>
    <name type="common">Filamentous fungus</name>
    <name type="synonym">Umbelopsis isabellina</name>
    <dbReference type="NCBI Taxonomy" id="91625"/>
    <lineage>
        <taxon>Eukaryota</taxon>
        <taxon>Fungi</taxon>
        <taxon>Fungi incertae sedis</taxon>
        <taxon>Mucoromycota</taxon>
        <taxon>Mucoromycotina</taxon>
        <taxon>Umbelopsidomycetes</taxon>
        <taxon>Umbelopsidales</taxon>
        <taxon>Umbelopsidaceae</taxon>
        <taxon>Umbelopsis</taxon>
    </lineage>
</organism>
<protein>
    <recommendedName>
        <fullName evidence="12">ATP-dependent RNA helicase DBP5</fullName>
        <ecNumber evidence="3">3.6.4.13</ecNumber>
    </recommendedName>
    <alternativeName>
        <fullName evidence="13">ATP-dependent RNA helicase dbp5</fullName>
    </alternativeName>
</protein>
<keyword evidence="7 16" id="KW-0347">Helicase</keyword>
<feature type="domain" description="Helicase ATP-binding" evidence="18">
    <location>
        <begin position="210"/>
        <end position="377"/>
    </location>
</feature>
<comment type="subcellular location">
    <subcellularLocation>
        <location evidence="2">Cytoplasm</location>
    </subcellularLocation>
    <subcellularLocation>
        <location evidence="1">Nucleus membrane</location>
        <topology evidence="1">Peripheral membrane protein</topology>
        <orientation evidence="1">Cytoplasmic side</orientation>
    </subcellularLocation>
</comment>
<dbReference type="Gene3D" id="3.40.50.300">
    <property type="entry name" value="P-loop containing nucleotide triphosphate hydrolases"/>
    <property type="match status" value="2"/>
</dbReference>
<dbReference type="PROSITE" id="PS51195">
    <property type="entry name" value="Q_MOTIF"/>
    <property type="match status" value="1"/>
</dbReference>
<accession>A0A8H7PU54</accession>
<name>A0A8H7PU54_MORIS</name>
<keyword evidence="10" id="KW-0539">Nucleus</keyword>
<dbReference type="InterPro" id="IPR014001">
    <property type="entry name" value="Helicase_ATP-bd"/>
</dbReference>
<evidence type="ECO:0000256" key="12">
    <source>
        <dbReference type="ARBA" id="ARBA00039326"/>
    </source>
</evidence>
<dbReference type="PROSITE" id="PS51194">
    <property type="entry name" value="HELICASE_CTER"/>
    <property type="match status" value="1"/>
</dbReference>
<evidence type="ECO:0000256" key="4">
    <source>
        <dbReference type="ARBA" id="ARBA00022490"/>
    </source>
</evidence>
<dbReference type="EC" id="3.6.4.13" evidence="3"/>
<dbReference type="InterPro" id="IPR011545">
    <property type="entry name" value="DEAD/DEAH_box_helicase_dom"/>
</dbReference>
<dbReference type="PROSITE" id="PS51192">
    <property type="entry name" value="HELICASE_ATP_BIND_1"/>
    <property type="match status" value="1"/>
</dbReference>
<evidence type="ECO:0000256" key="7">
    <source>
        <dbReference type="ARBA" id="ARBA00022806"/>
    </source>
</evidence>
<dbReference type="GO" id="GO:0003723">
    <property type="term" value="F:RNA binding"/>
    <property type="evidence" value="ECO:0007669"/>
    <property type="project" value="UniProtKB-KW"/>
</dbReference>
<dbReference type="GO" id="GO:0003724">
    <property type="term" value="F:RNA helicase activity"/>
    <property type="evidence" value="ECO:0007669"/>
    <property type="project" value="UniProtKB-EC"/>
</dbReference>
<evidence type="ECO:0000256" key="15">
    <source>
        <dbReference type="PROSITE-ProRule" id="PRU00552"/>
    </source>
</evidence>
<comment type="catalytic activity">
    <reaction evidence="14">
        <text>ATP + H2O = ADP + phosphate + H(+)</text>
        <dbReference type="Rhea" id="RHEA:13065"/>
        <dbReference type="ChEBI" id="CHEBI:15377"/>
        <dbReference type="ChEBI" id="CHEBI:15378"/>
        <dbReference type="ChEBI" id="CHEBI:30616"/>
        <dbReference type="ChEBI" id="CHEBI:43474"/>
        <dbReference type="ChEBI" id="CHEBI:456216"/>
        <dbReference type="EC" id="3.6.4.13"/>
    </reaction>
</comment>
<dbReference type="Proteomes" id="UP000654370">
    <property type="component" value="Unassembled WGS sequence"/>
</dbReference>
<feature type="region of interest" description="Disordered" evidence="17">
    <location>
        <begin position="75"/>
        <end position="99"/>
    </location>
</feature>
<dbReference type="PANTHER" id="PTHR47958">
    <property type="entry name" value="ATP-DEPENDENT RNA HELICASE DBP3"/>
    <property type="match status" value="1"/>
</dbReference>
<evidence type="ECO:0000259" key="20">
    <source>
        <dbReference type="PROSITE" id="PS51195"/>
    </source>
</evidence>
<evidence type="ECO:0000256" key="6">
    <source>
        <dbReference type="ARBA" id="ARBA00022801"/>
    </source>
</evidence>
<evidence type="ECO:0000256" key="11">
    <source>
        <dbReference type="ARBA" id="ARBA00038143"/>
    </source>
</evidence>
<keyword evidence="8 16" id="KW-0067">ATP-binding</keyword>
<feature type="domain" description="DEAD-box RNA helicase Q" evidence="20">
    <location>
        <begin position="177"/>
        <end position="205"/>
    </location>
</feature>
<evidence type="ECO:0000256" key="1">
    <source>
        <dbReference type="ARBA" id="ARBA00004335"/>
    </source>
</evidence>
<evidence type="ECO:0000256" key="3">
    <source>
        <dbReference type="ARBA" id="ARBA00012552"/>
    </source>
</evidence>
<evidence type="ECO:0000313" key="21">
    <source>
        <dbReference type="EMBL" id="KAG2179790.1"/>
    </source>
</evidence>
<evidence type="ECO:0000256" key="5">
    <source>
        <dbReference type="ARBA" id="ARBA00022741"/>
    </source>
</evidence>
<dbReference type="FunFam" id="3.40.50.300:FF:000318">
    <property type="entry name" value="ATP-dependent RNA helicase DDX19B"/>
    <property type="match status" value="1"/>
</dbReference>
<gene>
    <name evidence="21" type="ORF">INT43_003573</name>
</gene>
<dbReference type="AlphaFoldDB" id="A0A8H7PU54"/>
<evidence type="ECO:0000256" key="16">
    <source>
        <dbReference type="RuleBase" id="RU000492"/>
    </source>
</evidence>
<dbReference type="GO" id="GO:0031965">
    <property type="term" value="C:nuclear membrane"/>
    <property type="evidence" value="ECO:0007669"/>
    <property type="project" value="UniProtKB-SubCell"/>
</dbReference>
<comment type="similarity">
    <text evidence="11">Belongs to the DEAD box helicase family. DDX19/DBP5 subfamily.</text>
</comment>
<evidence type="ECO:0000256" key="9">
    <source>
        <dbReference type="ARBA" id="ARBA00022884"/>
    </source>
</evidence>
<evidence type="ECO:0000313" key="22">
    <source>
        <dbReference type="Proteomes" id="UP000654370"/>
    </source>
</evidence>
<dbReference type="Pfam" id="PF00271">
    <property type="entry name" value="Helicase_C"/>
    <property type="match status" value="1"/>
</dbReference>
<feature type="region of interest" description="Disordered" evidence="17">
    <location>
        <begin position="115"/>
        <end position="151"/>
    </location>
</feature>
<evidence type="ECO:0000256" key="10">
    <source>
        <dbReference type="ARBA" id="ARBA00023242"/>
    </source>
</evidence>
<dbReference type="GO" id="GO:0005737">
    <property type="term" value="C:cytoplasm"/>
    <property type="evidence" value="ECO:0007669"/>
    <property type="project" value="UniProtKB-SubCell"/>
</dbReference>
<feature type="short sequence motif" description="Q motif" evidence="15">
    <location>
        <begin position="177"/>
        <end position="205"/>
    </location>
</feature>